<reference evidence="3 4" key="1">
    <citation type="journal article" date="2021" name="Int. J. Syst. Evol. Microbiol.">
        <title>Amazonocrinis nigriterrae gen. nov., sp. nov., Atlanticothrix silvestris gen. nov., sp. nov. and Dendronalium phyllosphericum gen. nov., sp. nov., nostocacean cyanobacteria from Brazilian environments.</title>
        <authorList>
            <person name="Alvarenga D.O."/>
            <person name="Andreote A.P.D."/>
            <person name="Branco L.H.Z."/>
            <person name="Delbaje E."/>
            <person name="Cruz R.B."/>
            <person name="Varani A.M."/>
            <person name="Fiore M.F."/>
        </authorList>
    </citation>
    <scope>NUCLEOTIDE SEQUENCE [LARGE SCALE GENOMIC DNA]</scope>
    <source>
        <strain evidence="3 4">CENA357</strain>
    </source>
</reference>
<dbReference type="PROSITE" id="PS50005">
    <property type="entry name" value="TPR"/>
    <property type="match status" value="4"/>
</dbReference>
<evidence type="ECO:0000256" key="1">
    <source>
        <dbReference type="PROSITE-ProRule" id="PRU00339"/>
    </source>
</evidence>
<evidence type="ECO:0000313" key="3">
    <source>
        <dbReference type="EMBL" id="MBH8555213.1"/>
    </source>
</evidence>
<dbReference type="Pfam" id="PF13181">
    <property type="entry name" value="TPR_8"/>
    <property type="match status" value="1"/>
</dbReference>
<feature type="repeat" description="TPR" evidence="1">
    <location>
        <begin position="334"/>
        <end position="367"/>
    </location>
</feature>
<gene>
    <name evidence="3" type="ORF">I8751_23250</name>
</gene>
<dbReference type="PROSITE" id="PS50293">
    <property type="entry name" value="TPR_REGION"/>
    <property type="match status" value="2"/>
</dbReference>
<dbReference type="Gene3D" id="1.25.40.10">
    <property type="entry name" value="Tetratricopeptide repeat domain"/>
    <property type="match status" value="2"/>
</dbReference>
<sequence>MSLSLCMIVKNEEVALPKCLSSVKDVVDEIVVLDTGSSDHTVDIAQEFGAKVYNFQWCNDFSAARNASLKYATGDWILVLDADETLTPNIVPQLKSAIQSEEYLLINLIRQEVGAAQSPYSLVSRLFRKHPNIRFERPYHALVDDSVSVILKQEPHWQIGYLQGVAILHKGYQKTAIAQNNKYAKAQAAMTEFLATHPDDPYVCSKLGALYVEIGKINPGLELLKRGLNQASGGNSYTDKIRQQGYAVRREIIPPEENYEILYELHYHLGIAYSHLQNTQQAINHYQAAIKLPIYPMLKLGAYNNLGNLLKASGDFNGAKKAYETALKIDPSFAAGHYNLGMMSKALGLFTEAIASYQKAIKLNPYYAEAYQNLGVVQLKVGNQQASIIAFRNAIALHEQQNPAEAKRLRQGLHEMGLIKSRI</sequence>
<dbReference type="InterPro" id="IPR001173">
    <property type="entry name" value="Glyco_trans_2-like"/>
</dbReference>
<organism evidence="3 4">
    <name type="scientific">Atlanticothrix silvestris CENA357</name>
    <dbReference type="NCBI Taxonomy" id="1725252"/>
    <lineage>
        <taxon>Bacteria</taxon>
        <taxon>Bacillati</taxon>
        <taxon>Cyanobacteriota</taxon>
        <taxon>Cyanophyceae</taxon>
        <taxon>Nostocales</taxon>
        <taxon>Nodulariaceae</taxon>
        <taxon>Atlanticothrix</taxon>
        <taxon>Atlanticothrix silvestris</taxon>
    </lineage>
</organism>
<dbReference type="AlphaFoldDB" id="A0A8J7HLX1"/>
<name>A0A8J7HLX1_9CYAN</name>
<evidence type="ECO:0000313" key="4">
    <source>
        <dbReference type="Proteomes" id="UP000599391"/>
    </source>
</evidence>
<dbReference type="EMBL" id="JAECZB010000092">
    <property type="protein sequence ID" value="MBH8555213.1"/>
    <property type="molecule type" value="Genomic_DNA"/>
</dbReference>
<evidence type="ECO:0000259" key="2">
    <source>
        <dbReference type="Pfam" id="PF00535"/>
    </source>
</evidence>
<accession>A0A8J7HLX1</accession>
<dbReference type="Proteomes" id="UP000599391">
    <property type="component" value="Unassembled WGS sequence"/>
</dbReference>
<feature type="repeat" description="TPR" evidence="1">
    <location>
        <begin position="300"/>
        <end position="333"/>
    </location>
</feature>
<dbReference type="SUPFAM" id="SSF53448">
    <property type="entry name" value="Nucleotide-diphospho-sugar transferases"/>
    <property type="match status" value="1"/>
</dbReference>
<dbReference type="SUPFAM" id="SSF48452">
    <property type="entry name" value="TPR-like"/>
    <property type="match status" value="2"/>
</dbReference>
<dbReference type="PANTHER" id="PTHR43630">
    <property type="entry name" value="POLY-BETA-1,6-N-ACETYL-D-GLUCOSAMINE SYNTHASE"/>
    <property type="match status" value="1"/>
</dbReference>
<feature type="repeat" description="TPR" evidence="1">
    <location>
        <begin position="263"/>
        <end position="296"/>
    </location>
</feature>
<dbReference type="Gene3D" id="3.90.550.10">
    <property type="entry name" value="Spore Coat Polysaccharide Biosynthesis Protein SpsA, Chain A"/>
    <property type="match status" value="1"/>
</dbReference>
<dbReference type="InterPro" id="IPR011990">
    <property type="entry name" value="TPR-like_helical_dom_sf"/>
</dbReference>
<dbReference type="InterPro" id="IPR029044">
    <property type="entry name" value="Nucleotide-diphossugar_trans"/>
</dbReference>
<dbReference type="PANTHER" id="PTHR43630:SF2">
    <property type="entry name" value="GLYCOSYLTRANSFERASE"/>
    <property type="match status" value="1"/>
</dbReference>
<proteinExistence type="predicted"/>
<dbReference type="SMART" id="SM00028">
    <property type="entry name" value="TPR"/>
    <property type="match status" value="5"/>
</dbReference>
<feature type="domain" description="Glycosyltransferase 2-like" evidence="2">
    <location>
        <begin position="4"/>
        <end position="159"/>
    </location>
</feature>
<feature type="repeat" description="TPR" evidence="1">
    <location>
        <begin position="368"/>
        <end position="401"/>
    </location>
</feature>
<keyword evidence="1" id="KW-0802">TPR repeat</keyword>
<comment type="caution">
    <text evidence="3">The sequence shown here is derived from an EMBL/GenBank/DDBJ whole genome shotgun (WGS) entry which is preliminary data.</text>
</comment>
<dbReference type="CDD" id="cd02511">
    <property type="entry name" value="Beta4Glucosyltransferase"/>
    <property type="match status" value="1"/>
</dbReference>
<dbReference type="Pfam" id="PF00535">
    <property type="entry name" value="Glycos_transf_2"/>
    <property type="match status" value="1"/>
</dbReference>
<dbReference type="InterPro" id="IPR019734">
    <property type="entry name" value="TPR_rpt"/>
</dbReference>
<protein>
    <submittedName>
        <fullName evidence="3">Tetratricopeptide repeat protein</fullName>
    </submittedName>
</protein>
<dbReference type="Pfam" id="PF13414">
    <property type="entry name" value="TPR_11"/>
    <property type="match status" value="2"/>
</dbReference>
<dbReference type="RefSeq" id="WP_214441429.1">
    <property type="nucleotide sequence ID" value="NZ_JAECZB010000092.1"/>
</dbReference>
<keyword evidence="4" id="KW-1185">Reference proteome</keyword>